<keyword evidence="1" id="KW-1133">Transmembrane helix</keyword>
<dbReference type="Pfam" id="PF07790">
    <property type="entry name" value="Pilin_N"/>
    <property type="match status" value="1"/>
</dbReference>
<dbReference type="InterPro" id="IPR013373">
    <property type="entry name" value="Flagellin/pilin_N_arc"/>
</dbReference>
<evidence type="ECO:0000313" key="4">
    <source>
        <dbReference type="Proteomes" id="UP001141422"/>
    </source>
</evidence>
<keyword evidence="1" id="KW-0472">Membrane</keyword>
<dbReference type="Proteomes" id="UP001141422">
    <property type="component" value="Unassembled WGS sequence"/>
</dbReference>
<evidence type="ECO:0000256" key="1">
    <source>
        <dbReference type="SAM" id="Phobius"/>
    </source>
</evidence>
<evidence type="ECO:0000259" key="2">
    <source>
        <dbReference type="Pfam" id="PF07790"/>
    </source>
</evidence>
<name>A0ABT4IE92_9EURY</name>
<comment type="caution">
    <text evidence="3">The sequence shown here is derived from an EMBL/GenBank/DDBJ whole genome shotgun (WGS) entry which is preliminary data.</text>
</comment>
<keyword evidence="1" id="KW-0812">Transmembrane</keyword>
<gene>
    <name evidence="3" type="ORF">O0S10_02270</name>
</gene>
<organism evidence="3 4">
    <name type="scientific">Methanocorpusculum petauri</name>
    <dbReference type="NCBI Taxonomy" id="3002863"/>
    <lineage>
        <taxon>Archaea</taxon>
        <taxon>Methanobacteriati</taxon>
        <taxon>Methanobacteriota</taxon>
        <taxon>Stenosarchaea group</taxon>
        <taxon>Methanomicrobia</taxon>
        <taxon>Methanomicrobiales</taxon>
        <taxon>Methanocorpusculaceae</taxon>
        <taxon>Methanocorpusculum</taxon>
    </lineage>
</organism>
<dbReference type="EMBL" id="JAPTGB010000004">
    <property type="protein sequence ID" value="MCZ0860054.1"/>
    <property type="molecule type" value="Genomic_DNA"/>
</dbReference>
<dbReference type="InterPro" id="IPR012859">
    <property type="entry name" value="Pilin_N_archaeal"/>
</dbReference>
<protein>
    <submittedName>
        <fullName evidence="3">Type IV pilin N-terminal domain-containing protein</fullName>
    </submittedName>
</protein>
<sequence>MEYCLWLRGTSGTKNGLRIQNAAIKSRKTAVPAGDDGVAPVIAVAVLIGMVVVAGAIIGFAMFAAMEDAAGTLPDVRFQASADGVSLYHAGGDALPLKSLVFYNTETKENVSVQLTKCGSADSATPKEWDVWETGDKIRFGEEGVLGVLSIVCMDSRNRPALLWMGSRAMALPVGDMVPDVWGETSDGGETETIPLPKFPGEDTGDIIKYIHTNSEQQGVHLGDLQLIENDKFIVKPVYTIPSSDSAQIKASIKPQKTNQGHGNDEGHPYTTINVTIYALKDGKYIRIASFIATDSQGSDAVVVNVPLEKMRQGTICYVTIERGKNATYIDNRQTIVVEIKRNDG</sequence>
<keyword evidence="4" id="KW-1185">Reference proteome</keyword>
<proteinExistence type="predicted"/>
<dbReference type="RefSeq" id="WP_268924276.1">
    <property type="nucleotide sequence ID" value="NZ_JAPTGB010000004.1"/>
</dbReference>
<evidence type="ECO:0000313" key="3">
    <source>
        <dbReference type="EMBL" id="MCZ0860054.1"/>
    </source>
</evidence>
<accession>A0ABT4IE92</accession>
<dbReference type="NCBIfam" id="TIGR02537">
    <property type="entry name" value="arch_flag_Nterm"/>
    <property type="match status" value="1"/>
</dbReference>
<reference evidence="3" key="1">
    <citation type="submission" date="2022-12" db="EMBL/GenBank/DDBJ databases">
        <title>Isolation and characterisation of novel Methanocorpusculum spp. from native Australian herbivores indicates the genus is ancestrally host-associated.</title>
        <authorList>
            <person name="Volmer J.G."/>
            <person name="Soo R.M."/>
            <person name="Evans P.N."/>
            <person name="Hoedt E.C."/>
            <person name="Astorga Alsina A.L."/>
            <person name="Woodcroft B.J."/>
            <person name="Tyson G.W."/>
            <person name="Hugenholtz P."/>
            <person name="Morrison M."/>
        </authorList>
    </citation>
    <scope>NUCLEOTIDE SEQUENCE</scope>
    <source>
        <strain evidence="3">MG</strain>
    </source>
</reference>
<feature type="transmembrane region" description="Helical" evidence="1">
    <location>
        <begin position="41"/>
        <end position="65"/>
    </location>
</feature>
<feature type="domain" description="Archaeal Type IV pilin N-terminal" evidence="2">
    <location>
        <begin position="36"/>
        <end position="103"/>
    </location>
</feature>